<evidence type="ECO:0000256" key="9">
    <source>
        <dbReference type="RuleBase" id="RU003357"/>
    </source>
</evidence>
<evidence type="ECO:0000256" key="6">
    <source>
        <dbReference type="ARBA" id="ARBA00023136"/>
    </source>
</evidence>
<dbReference type="PANTHER" id="PTHR30069">
    <property type="entry name" value="TONB-DEPENDENT OUTER MEMBRANE RECEPTOR"/>
    <property type="match status" value="1"/>
</dbReference>
<dbReference type="InterPro" id="IPR012910">
    <property type="entry name" value="Plug_dom"/>
</dbReference>
<evidence type="ECO:0000256" key="7">
    <source>
        <dbReference type="ARBA" id="ARBA00023237"/>
    </source>
</evidence>
<keyword evidence="4 8" id="KW-0812">Transmembrane</keyword>
<dbReference type="Gene3D" id="2.170.130.10">
    <property type="entry name" value="TonB-dependent receptor, plug domain"/>
    <property type="match status" value="1"/>
</dbReference>
<proteinExistence type="inferred from homology"/>
<evidence type="ECO:0000259" key="10">
    <source>
        <dbReference type="Pfam" id="PF00593"/>
    </source>
</evidence>
<dbReference type="InterPro" id="IPR039426">
    <property type="entry name" value="TonB-dep_rcpt-like"/>
</dbReference>
<dbReference type="EMBL" id="CP041242">
    <property type="protein sequence ID" value="QDH69862.1"/>
    <property type="molecule type" value="Genomic_DNA"/>
</dbReference>
<comment type="subcellular location">
    <subcellularLocation>
        <location evidence="1 8">Cell outer membrane</location>
        <topology evidence="1 8">Multi-pass membrane protein</topology>
    </subcellularLocation>
</comment>
<protein>
    <submittedName>
        <fullName evidence="12">TonB-dependent receptor</fullName>
    </submittedName>
</protein>
<evidence type="ECO:0000256" key="2">
    <source>
        <dbReference type="ARBA" id="ARBA00022448"/>
    </source>
</evidence>
<dbReference type="Pfam" id="PF00593">
    <property type="entry name" value="TonB_dep_Rec_b-barrel"/>
    <property type="match status" value="1"/>
</dbReference>
<dbReference type="Proteomes" id="UP000317199">
    <property type="component" value="Chromosome"/>
</dbReference>
<evidence type="ECO:0000313" key="12">
    <source>
        <dbReference type="EMBL" id="QDH69862.1"/>
    </source>
</evidence>
<dbReference type="GO" id="GO:0015344">
    <property type="term" value="F:siderophore uptake transmembrane transporter activity"/>
    <property type="evidence" value="ECO:0007669"/>
    <property type="project" value="TreeGrafter"/>
</dbReference>
<dbReference type="SUPFAM" id="SSF56935">
    <property type="entry name" value="Porins"/>
    <property type="match status" value="1"/>
</dbReference>
<dbReference type="KEGG" id="lyj:FKV23_06950"/>
<dbReference type="InterPro" id="IPR036942">
    <property type="entry name" value="Beta-barrel_TonB_sf"/>
</dbReference>
<keyword evidence="2 8" id="KW-0813">Transport</keyword>
<keyword evidence="7 8" id="KW-0998">Cell outer membrane</keyword>
<evidence type="ECO:0000313" key="13">
    <source>
        <dbReference type="Proteomes" id="UP000317199"/>
    </source>
</evidence>
<dbReference type="PROSITE" id="PS52016">
    <property type="entry name" value="TONB_DEPENDENT_REC_3"/>
    <property type="match status" value="1"/>
</dbReference>
<keyword evidence="12" id="KW-0675">Receptor</keyword>
<dbReference type="AlphaFoldDB" id="A0A514BR37"/>
<evidence type="ECO:0000256" key="8">
    <source>
        <dbReference type="PROSITE-ProRule" id="PRU01360"/>
    </source>
</evidence>
<evidence type="ECO:0000259" key="11">
    <source>
        <dbReference type="Pfam" id="PF07715"/>
    </source>
</evidence>
<feature type="domain" description="TonB-dependent receptor plug" evidence="11">
    <location>
        <begin position="68"/>
        <end position="178"/>
    </location>
</feature>
<evidence type="ECO:0000256" key="4">
    <source>
        <dbReference type="ARBA" id="ARBA00022692"/>
    </source>
</evidence>
<dbReference type="InterPro" id="IPR037066">
    <property type="entry name" value="Plug_dom_sf"/>
</dbReference>
<accession>A0A514BR37</accession>
<dbReference type="GO" id="GO:0044718">
    <property type="term" value="P:siderophore transmembrane transport"/>
    <property type="evidence" value="ECO:0007669"/>
    <property type="project" value="TreeGrafter"/>
</dbReference>
<reference evidence="12 13" key="1">
    <citation type="submission" date="2019-06" db="EMBL/GenBank/DDBJ databases">
        <title>Lysobacter alkalisoli sp. nov. isolated from saline-alkali soil.</title>
        <authorList>
            <person name="Sun J.-Q."/>
            <person name="Xu L."/>
        </authorList>
    </citation>
    <scope>NUCLEOTIDE SEQUENCE [LARGE SCALE GENOMIC DNA]</scope>
    <source>
        <strain evidence="12 13">SJ-36</strain>
    </source>
</reference>
<keyword evidence="3 8" id="KW-1134">Transmembrane beta strand</keyword>
<evidence type="ECO:0000256" key="5">
    <source>
        <dbReference type="ARBA" id="ARBA00023077"/>
    </source>
</evidence>
<keyword evidence="13" id="KW-1185">Reference proteome</keyword>
<gene>
    <name evidence="12" type="ORF">FKV23_06950</name>
</gene>
<evidence type="ECO:0000256" key="3">
    <source>
        <dbReference type="ARBA" id="ARBA00022452"/>
    </source>
</evidence>
<dbReference type="Gene3D" id="2.40.170.20">
    <property type="entry name" value="TonB-dependent receptor, beta-barrel domain"/>
    <property type="match status" value="1"/>
</dbReference>
<dbReference type="PANTHER" id="PTHR30069:SF28">
    <property type="entry name" value="TONB-DEPENDENT RECEPTOR YNCD-RELATED"/>
    <property type="match status" value="1"/>
</dbReference>
<dbReference type="OrthoDB" id="9760620at2"/>
<dbReference type="Pfam" id="PF07715">
    <property type="entry name" value="Plug"/>
    <property type="match status" value="1"/>
</dbReference>
<comment type="similarity">
    <text evidence="8 9">Belongs to the TonB-dependent receptor family.</text>
</comment>
<feature type="domain" description="TonB-dependent receptor-like beta-barrel" evidence="10">
    <location>
        <begin position="291"/>
        <end position="697"/>
    </location>
</feature>
<organism evidence="12 13">
    <name type="scientific">Marilutibacter alkalisoli</name>
    <dbReference type="NCBI Taxonomy" id="2591633"/>
    <lineage>
        <taxon>Bacteria</taxon>
        <taxon>Pseudomonadati</taxon>
        <taxon>Pseudomonadota</taxon>
        <taxon>Gammaproteobacteria</taxon>
        <taxon>Lysobacterales</taxon>
        <taxon>Lysobacteraceae</taxon>
        <taxon>Marilutibacter</taxon>
    </lineage>
</organism>
<name>A0A514BR37_9GAMM</name>
<evidence type="ECO:0000256" key="1">
    <source>
        <dbReference type="ARBA" id="ARBA00004571"/>
    </source>
</evidence>
<dbReference type="InterPro" id="IPR000531">
    <property type="entry name" value="Beta-barrel_TonB"/>
</dbReference>
<keyword evidence="5 9" id="KW-0798">TonB box</keyword>
<dbReference type="GO" id="GO:0009279">
    <property type="term" value="C:cell outer membrane"/>
    <property type="evidence" value="ECO:0007669"/>
    <property type="project" value="UniProtKB-SubCell"/>
</dbReference>
<keyword evidence="6 8" id="KW-0472">Membrane</keyword>
<sequence length="733" mass="79322">MAVAIGAGMRSYRVTQIQDGTLDRFSPTHLTLMLASVSGLPLSLQAQSVDDAATLDTVRVLGETRPLSAFPGAVTVVEGEALHRGQQQVSLAEPLARVPGIAVLDRHNYAQDLQIQSRGFGARSTFGVRGLRLLVDGIPATAADGQGQAATFPLGSLDRIEILRGPLALQYGNAAGGVIVGHTDLSLDPRTGVEAWMDDNDSWRLAARAGGGDQTLRWRVGGSRFDSDGYRPHSAAERMQGEVVAEWMPRTDQRLRLVANSLVQPWTEDPLGLTREDWELDPHATAPAALLFNTRKKIDNHQFGLRWERDTTAGGSWVGGHAIDRDIVQFLAIPEGAQQAPGSGGGVIDVARRSYGFDAGHRWRWQATSLAVGVEVSRLDEAREGYENFVVAPDGEVVRGVRGRPRRDEDNRIETREVYAIADRRFAGDWTVLGGARLAWMDFVSVDHYVAPGNGDDSGRLDYREHALSLGASRAFAGGGSDDETFNGEVFASFGRGFETPTVTELAYRPDGSAGFNTALVPARYHSGELGLRWRVAGHEATATAYRVEGEDEIVPAQSQGGRASFANAGRTRRNGVELSLAGDFGGHWSYALVGNWVDARFIRDFSYAIVRGTDAETRTVPAGNRVPGIARASGFGELAWRRADDRLGAAMEAHVAAAVPVDDLNSDSAPGQARLALRFDWQASGGWHGFARIDNLFDRDYIGSVIVNEGNGRFFEPGPGRTFTLGLGWQMH</sequence>